<proteinExistence type="predicted"/>
<reference evidence="2" key="1">
    <citation type="journal article" date="2021" name="PeerJ">
        <title>Extensive microbial diversity within the chicken gut microbiome revealed by metagenomics and culture.</title>
        <authorList>
            <person name="Gilroy R."/>
            <person name="Ravi A."/>
            <person name="Getino M."/>
            <person name="Pursley I."/>
            <person name="Horton D.L."/>
            <person name="Alikhan N.F."/>
            <person name="Baker D."/>
            <person name="Gharbi K."/>
            <person name="Hall N."/>
            <person name="Watson M."/>
            <person name="Adriaenssens E.M."/>
            <person name="Foster-Nyarko E."/>
            <person name="Jarju S."/>
            <person name="Secka A."/>
            <person name="Antonio M."/>
            <person name="Oren A."/>
            <person name="Chaudhuri R.R."/>
            <person name="La Ragione R."/>
            <person name="Hildebrand F."/>
            <person name="Pallen M.J."/>
        </authorList>
    </citation>
    <scope>NUCLEOTIDE SEQUENCE</scope>
    <source>
        <strain evidence="2">1647</strain>
    </source>
</reference>
<dbReference type="AlphaFoldDB" id="A0A921GP49"/>
<dbReference type="Proteomes" id="UP000775129">
    <property type="component" value="Unassembled WGS sequence"/>
</dbReference>
<accession>A0A921GP49</accession>
<protein>
    <submittedName>
        <fullName evidence="2">Uncharacterized protein</fullName>
    </submittedName>
</protein>
<feature type="transmembrane region" description="Helical" evidence="1">
    <location>
        <begin position="12"/>
        <end position="34"/>
    </location>
</feature>
<organism evidence="2 3">
    <name type="scientific">Brachybacterium paraconglomeratum</name>
    <dbReference type="NCBI Taxonomy" id="173362"/>
    <lineage>
        <taxon>Bacteria</taxon>
        <taxon>Bacillati</taxon>
        <taxon>Actinomycetota</taxon>
        <taxon>Actinomycetes</taxon>
        <taxon>Micrococcales</taxon>
        <taxon>Dermabacteraceae</taxon>
        <taxon>Brachybacterium</taxon>
    </lineage>
</organism>
<gene>
    <name evidence="2" type="ORF">K8W24_11280</name>
</gene>
<sequence length="63" mass="6622">MNTLAAMTPLTIGLFVLANLLIVGGLIYLVVALYTTRRPHVAGWPMVAGIFVLAAAVASHAFL</sequence>
<reference evidence="2" key="2">
    <citation type="submission" date="2021-09" db="EMBL/GenBank/DDBJ databases">
        <authorList>
            <person name="Gilroy R."/>
        </authorList>
    </citation>
    <scope>NUCLEOTIDE SEQUENCE</scope>
    <source>
        <strain evidence="2">1647</strain>
    </source>
</reference>
<evidence type="ECO:0000256" key="1">
    <source>
        <dbReference type="SAM" id="Phobius"/>
    </source>
</evidence>
<evidence type="ECO:0000313" key="2">
    <source>
        <dbReference type="EMBL" id="HJF50355.1"/>
    </source>
</evidence>
<keyword evidence="1" id="KW-0472">Membrane</keyword>
<keyword evidence="1" id="KW-0812">Transmembrane</keyword>
<comment type="caution">
    <text evidence="2">The sequence shown here is derived from an EMBL/GenBank/DDBJ whole genome shotgun (WGS) entry which is preliminary data.</text>
</comment>
<evidence type="ECO:0000313" key="3">
    <source>
        <dbReference type="Proteomes" id="UP000775129"/>
    </source>
</evidence>
<name>A0A921GP49_9MICO</name>
<keyword evidence="1" id="KW-1133">Transmembrane helix</keyword>
<dbReference type="EMBL" id="DYWO01000344">
    <property type="protein sequence ID" value="HJF50355.1"/>
    <property type="molecule type" value="Genomic_DNA"/>
</dbReference>
<feature type="transmembrane region" description="Helical" evidence="1">
    <location>
        <begin position="41"/>
        <end position="62"/>
    </location>
</feature>